<evidence type="ECO:0000256" key="1">
    <source>
        <dbReference type="ARBA" id="ARBA00023015"/>
    </source>
</evidence>
<dbReference type="PATRIC" id="fig|34073.19.peg.2492"/>
<keyword evidence="2" id="KW-0238">DNA-binding</keyword>
<dbReference type="GO" id="GO:0003677">
    <property type="term" value="F:DNA binding"/>
    <property type="evidence" value="ECO:0007669"/>
    <property type="project" value="UniProtKB-KW"/>
</dbReference>
<reference evidence="5 6" key="1">
    <citation type="submission" date="2015-03" db="EMBL/GenBank/DDBJ databases">
        <title>Genome sequence of Variovorax paradoxus TBEA6.</title>
        <authorList>
            <person name="Poehlein A."/>
            <person name="Schuldes J."/>
            <person name="Wuebbeler J.H."/>
            <person name="Hiessl S."/>
            <person name="Steinbuechel A."/>
            <person name="Daniel R."/>
        </authorList>
    </citation>
    <scope>NUCLEOTIDE SEQUENCE [LARGE SCALE GENOMIC DNA]</scope>
    <source>
        <strain evidence="5 6">TBEA6</strain>
    </source>
</reference>
<proteinExistence type="predicted"/>
<dbReference type="PROSITE" id="PS50943">
    <property type="entry name" value="HTH_CROC1"/>
    <property type="match status" value="1"/>
</dbReference>
<dbReference type="InterPro" id="IPR001387">
    <property type="entry name" value="Cro/C1-type_HTH"/>
</dbReference>
<keyword evidence="1" id="KW-0805">Transcription regulation</keyword>
<dbReference type="RefSeq" id="WP_047784703.1">
    <property type="nucleotide sequence ID" value="NZ_JZWI01000011.1"/>
</dbReference>
<dbReference type="SMART" id="SM00530">
    <property type="entry name" value="HTH_XRE"/>
    <property type="match status" value="1"/>
</dbReference>
<gene>
    <name evidence="5" type="ORF">VPARA_24270</name>
</gene>
<dbReference type="GO" id="GO:0003700">
    <property type="term" value="F:DNA-binding transcription factor activity"/>
    <property type="evidence" value="ECO:0007669"/>
    <property type="project" value="TreeGrafter"/>
</dbReference>
<dbReference type="PANTHER" id="PTHR46797:SF23">
    <property type="entry name" value="HTH-TYPE TRANSCRIPTIONAL REGULATOR SUTR"/>
    <property type="match status" value="1"/>
</dbReference>
<organism evidence="5 6">
    <name type="scientific">Variovorax paradoxus</name>
    <dbReference type="NCBI Taxonomy" id="34073"/>
    <lineage>
        <taxon>Bacteria</taxon>
        <taxon>Pseudomonadati</taxon>
        <taxon>Pseudomonadota</taxon>
        <taxon>Betaproteobacteria</taxon>
        <taxon>Burkholderiales</taxon>
        <taxon>Comamonadaceae</taxon>
        <taxon>Variovorax</taxon>
    </lineage>
</organism>
<dbReference type="CDD" id="cd00093">
    <property type="entry name" value="HTH_XRE"/>
    <property type="match status" value="1"/>
</dbReference>
<dbReference type="EMBL" id="JZWI01000011">
    <property type="protein sequence ID" value="KLN56485.1"/>
    <property type="molecule type" value="Genomic_DNA"/>
</dbReference>
<protein>
    <submittedName>
        <fullName evidence="5">Anaerobic benzoate catabolism transcriptional regulator</fullName>
    </submittedName>
</protein>
<feature type="domain" description="HTH cro/C1-type" evidence="4">
    <location>
        <begin position="31"/>
        <end position="85"/>
    </location>
</feature>
<evidence type="ECO:0000259" key="4">
    <source>
        <dbReference type="PROSITE" id="PS50943"/>
    </source>
</evidence>
<accession>A0A0H2MI30</accession>
<dbReference type="InterPro" id="IPR050807">
    <property type="entry name" value="TransReg_Diox_bact_type"/>
</dbReference>
<comment type="caution">
    <text evidence="5">The sequence shown here is derived from an EMBL/GenBank/DDBJ whole genome shotgun (WGS) entry which is preliminary data.</text>
</comment>
<dbReference type="Pfam" id="PF01381">
    <property type="entry name" value="HTH_3"/>
    <property type="match status" value="1"/>
</dbReference>
<dbReference type="InterPro" id="IPR010982">
    <property type="entry name" value="Lambda_DNA-bd_dom_sf"/>
</dbReference>
<dbReference type="SUPFAM" id="SSF47413">
    <property type="entry name" value="lambda repressor-like DNA-binding domains"/>
    <property type="match status" value="1"/>
</dbReference>
<name>A0A0H2MI30_VARPD</name>
<evidence type="ECO:0000313" key="6">
    <source>
        <dbReference type="Proteomes" id="UP000035170"/>
    </source>
</evidence>
<keyword evidence="6" id="KW-1185">Reference proteome</keyword>
<evidence type="ECO:0000313" key="5">
    <source>
        <dbReference type="EMBL" id="KLN56485.1"/>
    </source>
</evidence>
<evidence type="ECO:0000256" key="3">
    <source>
        <dbReference type="ARBA" id="ARBA00023163"/>
    </source>
</evidence>
<evidence type="ECO:0000256" key="2">
    <source>
        <dbReference type="ARBA" id="ARBA00023125"/>
    </source>
</evidence>
<dbReference type="GO" id="GO:0005829">
    <property type="term" value="C:cytosol"/>
    <property type="evidence" value="ECO:0007669"/>
    <property type="project" value="TreeGrafter"/>
</dbReference>
<sequence>MPRVVASKPQPLDSASGKELERLQQAFGEHLRALRHDRLITIEQLAELAGLHPNYVGSVERGERNLSLFNIWRLAGGLEVSVSQLVETLPARVVKRVRRAG</sequence>
<dbReference type="Proteomes" id="UP000035170">
    <property type="component" value="Unassembled WGS sequence"/>
</dbReference>
<dbReference type="PANTHER" id="PTHR46797">
    <property type="entry name" value="HTH-TYPE TRANSCRIPTIONAL REGULATOR"/>
    <property type="match status" value="1"/>
</dbReference>
<dbReference type="AlphaFoldDB" id="A0A0H2MI30"/>
<keyword evidence="3" id="KW-0804">Transcription</keyword>
<dbReference type="Gene3D" id="1.10.260.40">
    <property type="entry name" value="lambda repressor-like DNA-binding domains"/>
    <property type="match status" value="1"/>
</dbReference>